<dbReference type="PROSITE" id="PS51257">
    <property type="entry name" value="PROKAR_LIPOPROTEIN"/>
    <property type="match status" value="1"/>
</dbReference>
<feature type="compositionally biased region" description="Low complexity" evidence="1">
    <location>
        <begin position="179"/>
        <end position="201"/>
    </location>
</feature>
<organism evidence="2 3">
    <name type="scientific">Halobellus litoreus</name>
    <dbReference type="NCBI Taxonomy" id="755310"/>
    <lineage>
        <taxon>Archaea</taxon>
        <taxon>Methanobacteriati</taxon>
        <taxon>Methanobacteriota</taxon>
        <taxon>Stenosarchaea group</taxon>
        <taxon>Halobacteria</taxon>
        <taxon>Halobacteriales</taxon>
        <taxon>Haloferacaceae</taxon>
        <taxon>Halobellus</taxon>
    </lineage>
</organism>
<feature type="region of interest" description="Disordered" evidence="1">
    <location>
        <begin position="167"/>
        <end position="201"/>
    </location>
</feature>
<dbReference type="EMBL" id="JBHUDP010000006">
    <property type="protein sequence ID" value="MFD1686774.1"/>
    <property type="molecule type" value="Genomic_DNA"/>
</dbReference>
<accession>A0ABD6DXY9</accession>
<name>A0ABD6DXY9_9EURY</name>
<feature type="region of interest" description="Disordered" evidence="1">
    <location>
        <begin position="25"/>
        <end position="51"/>
    </location>
</feature>
<reference evidence="2 3" key="1">
    <citation type="journal article" date="2019" name="Int. J. Syst. Evol. Microbiol.">
        <title>The Global Catalogue of Microorganisms (GCM) 10K type strain sequencing project: providing services to taxonomists for standard genome sequencing and annotation.</title>
        <authorList>
            <consortium name="The Broad Institute Genomics Platform"/>
            <consortium name="The Broad Institute Genome Sequencing Center for Infectious Disease"/>
            <person name="Wu L."/>
            <person name="Ma J."/>
        </authorList>
    </citation>
    <scope>NUCLEOTIDE SEQUENCE [LARGE SCALE GENOMIC DNA]</scope>
    <source>
        <strain evidence="2 3">CGMCC 1.10387</strain>
    </source>
</reference>
<protein>
    <submittedName>
        <fullName evidence="2">Uncharacterized protein</fullName>
    </submittedName>
</protein>
<comment type="caution">
    <text evidence="2">The sequence shown here is derived from an EMBL/GenBank/DDBJ whole genome shotgun (WGS) entry which is preliminary data.</text>
</comment>
<evidence type="ECO:0000313" key="2">
    <source>
        <dbReference type="EMBL" id="MFD1686774.1"/>
    </source>
</evidence>
<evidence type="ECO:0000256" key="1">
    <source>
        <dbReference type="SAM" id="MobiDB-lite"/>
    </source>
</evidence>
<evidence type="ECO:0000313" key="3">
    <source>
        <dbReference type="Proteomes" id="UP001597092"/>
    </source>
</evidence>
<gene>
    <name evidence="2" type="ORF">ACFSAS_14250</name>
</gene>
<proteinExistence type="predicted"/>
<sequence>MRRRRLLSSATALVVGCLSGCLSLSSGGSRASQTPEPLPTTGDGSLTDFDAGEPFERRRVGEAAAEMHHRAVVWNDDADRRSIRVRLRELESDETPLDLTPTFPAYGSLQIDVFRPADYVLDVSPPSESSRRLGIRRDFVDCNDSATHVAVRPDGSVRARVISTVRACEAASPTPEGDSTAATPAGTSASSTAQATDEPSE</sequence>
<dbReference type="RefSeq" id="WP_256307255.1">
    <property type="nucleotide sequence ID" value="NZ_JANHAW010000002.1"/>
</dbReference>
<dbReference type="AlphaFoldDB" id="A0ABD6DXY9"/>
<dbReference type="Proteomes" id="UP001597092">
    <property type="component" value="Unassembled WGS sequence"/>
</dbReference>
<keyword evidence="3" id="KW-1185">Reference proteome</keyword>